<evidence type="ECO:0000313" key="1">
    <source>
        <dbReference type="EMBL" id="PIZ49990.1"/>
    </source>
</evidence>
<comment type="caution">
    <text evidence="1">The sequence shown here is derived from an EMBL/GenBank/DDBJ whole genome shotgun (WGS) entry which is preliminary data.</text>
</comment>
<dbReference type="EMBL" id="PFNO01000024">
    <property type="protein sequence ID" value="PIZ49990.1"/>
    <property type="molecule type" value="Genomic_DNA"/>
</dbReference>
<proteinExistence type="predicted"/>
<reference evidence="2" key="1">
    <citation type="submission" date="2017-09" db="EMBL/GenBank/DDBJ databases">
        <title>Depth-based differentiation of microbial function through sediment-hosted aquifers and enrichment of novel symbionts in the deep terrestrial subsurface.</title>
        <authorList>
            <person name="Probst A.J."/>
            <person name="Ladd B."/>
            <person name="Jarett J.K."/>
            <person name="Geller-Mcgrath D.E."/>
            <person name="Sieber C.M.K."/>
            <person name="Emerson J.B."/>
            <person name="Anantharaman K."/>
            <person name="Thomas B.C."/>
            <person name="Malmstrom R."/>
            <person name="Stieglmeier M."/>
            <person name="Klingl A."/>
            <person name="Woyke T."/>
            <person name="Ryan C.M."/>
            <person name="Banfield J.F."/>
        </authorList>
    </citation>
    <scope>NUCLEOTIDE SEQUENCE [LARGE SCALE GENOMIC DNA]</scope>
</reference>
<sequence>HFASLGIEADYNATQSGTIIAASDNGQATGNYTPAFKTNATAGVALLPANENEIMIYNSKITDQSLIYITPLTNTSNKVIYVKAKHANTANDGWFKVAIDVPINQDIQFNWWIIN</sequence>
<name>A0A2M7TNY8_9BACT</name>
<organism evidence="1 2">
    <name type="scientific">Candidatus Woesebacteria bacterium CG_4_10_14_0_2_um_filter_39_14</name>
    <dbReference type="NCBI Taxonomy" id="1975054"/>
    <lineage>
        <taxon>Bacteria</taxon>
        <taxon>Candidatus Woeseibacteriota</taxon>
    </lineage>
</organism>
<accession>A0A2M7TNY8</accession>
<gene>
    <name evidence="1" type="ORF">COY29_00655</name>
</gene>
<evidence type="ECO:0000313" key="2">
    <source>
        <dbReference type="Proteomes" id="UP000229753"/>
    </source>
</evidence>
<feature type="non-terminal residue" evidence="1">
    <location>
        <position position="1"/>
    </location>
</feature>
<dbReference type="AlphaFoldDB" id="A0A2M7TNY8"/>
<protein>
    <submittedName>
        <fullName evidence="1">Uncharacterized protein</fullName>
    </submittedName>
</protein>
<dbReference type="Proteomes" id="UP000229753">
    <property type="component" value="Unassembled WGS sequence"/>
</dbReference>